<sequence length="164" mass="18748">MDRIGKDQYYLKQAQNENKYQVIGNNSKNIAYFSSYSYEIMLSIAKFIPTNSEKTKIKAESLKDNKNESNAGLYNENELGQKSKAKQSSSISYSKMSSKSKISLSKRQRCLQFIKTKKGEQRCKTKALKSSKYCNCHKQLHDSNEFVATKESILENNNNSNIAN</sequence>
<protein>
    <submittedName>
        <fullName evidence="2">Uncharacterized protein</fullName>
    </submittedName>
</protein>
<keyword evidence="3" id="KW-1185">Reference proteome</keyword>
<organism evidence="2 3">
    <name type="scientific">Conidiobolus coronatus (strain ATCC 28846 / CBS 209.66 / NRRL 28638)</name>
    <name type="common">Delacroixia coronata</name>
    <dbReference type="NCBI Taxonomy" id="796925"/>
    <lineage>
        <taxon>Eukaryota</taxon>
        <taxon>Fungi</taxon>
        <taxon>Fungi incertae sedis</taxon>
        <taxon>Zoopagomycota</taxon>
        <taxon>Entomophthoromycotina</taxon>
        <taxon>Entomophthoromycetes</taxon>
        <taxon>Entomophthorales</taxon>
        <taxon>Ancylistaceae</taxon>
        <taxon>Conidiobolus</taxon>
    </lineage>
</organism>
<evidence type="ECO:0000313" key="2">
    <source>
        <dbReference type="EMBL" id="KXN71274.1"/>
    </source>
</evidence>
<dbReference type="AlphaFoldDB" id="A0A137P8J7"/>
<dbReference type="EMBL" id="KQ964478">
    <property type="protein sequence ID" value="KXN71274.1"/>
    <property type="molecule type" value="Genomic_DNA"/>
</dbReference>
<evidence type="ECO:0000256" key="1">
    <source>
        <dbReference type="SAM" id="MobiDB-lite"/>
    </source>
</evidence>
<accession>A0A137P8J7</accession>
<gene>
    <name evidence="2" type="ORF">CONCODRAFT_6004</name>
</gene>
<evidence type="ECO:0000313" key="3">
    <source>
        <dbReference type="Proteomes" id="UP000070444"/>
    </source>
</evidence>
<feature type="compositionally biased region" description="Low complexity" evidence="1">
    <location>
        <begin position="86"/>
        <end position="101"/>
    </location>
</feature>
<feature type="region of interest" description="Disordered" evidence="1">
    <location>
        <begin position="60"/>
        <end position="101"/>
    </location>
</feature>
<name>A0A137P8J7_CONC2</name>
<reference evidence="2 3" key="1">
    <citation type="journal article" date="2015" name="Genome Biol. Evol.">
        <title>Phylogenomic analyses indicate that early fungi evolved digesting cell walls of algal ancestors of land plants.</title>
        <authorList>
            <person name="Chang Y."/>
            <person name="Wang S."/>
            <person name="Sekimoto S."/>
            <person name="Aerts A.L."/>
            <person name="Choi C."/>
            <person name="Clum A."/>
            <person name="LaButti K.M."/>
            <person name="Lindquist E.A."/>
            <person name="Yee Ngan C."/>
            <person name="Ohm R.A."/>
            <person name="Salamov A.A."/>
            <person name="Grigoriev I.V."/>
            <person name="Spatafora J.W."/>
            <person name="Berbee M.L."/>
        </authorList>
    </citation>
    <scope>NUCLEOTIDE SEQUENCE [LARGE SCALE GENOMIC DNA]</scope>
    <source>
        <strain evidence="2 3">NRRL 28638</strain>
    </source>
</reference>
<proteinExistence type="predicted"/>
<dbReference type="Proteomes" id="UP000070444">
    <property type="component" value="Unassembled WGS sequence"/>
</dbReference>